<evidence type="ECO:0000313" key="1">
    <source>
        <dbReference type="EMBL" id="JAD99724.1"/>
    </source>
</evidence>
<reference evidence="1" key="1">
    <citation type="submission" date="2014-09" db="EMBL/GenBank/DDBJ databases">
        <authorList>
            <person name="Magalhaes I.L.F."/>
            <person name="Oliveira U."/>
            <person name="Santos F.R."/>
            <person name="Vidigal T.H.D.A."/>
            <person name="Brescovit A.D."/>
            <person name="Santos A.J."/>
        </authorList>
    </citation>
    <scope>NUCLEOTIDE SEQUENCE</scope>
    <source>
        <tissue evidence="1">Shoot tissue taken approximately 20 cm above the soil surface</tissue>
    </source>
</reference>
<accession>A0A0A9EG54</accession>
<reference evidence="1" key="2">
    <citation type="journal article" date="2015" name="Data Brief">
        <title>Shoot transcriptome of the giant reed, Arundo donax.</title>
        <authorList>
            <person name="Barrero R.A."/>
            <person name="Guerrero F.D."/>
            <person name="Moolhuijzen P."/>
            <person name="Goolsby J.A."/>
            <person name="Tidwell J."/>
            <person name="Bellgard S.E."/>
            <person name="Bellgard M.I."/>
        </authorList>
    </citation>
    <scope>NUCLEOTIDE SEQUENCE</scope>
    <source>
        <tissue evidence="1">Shoot tissue taken approximately 20 cm above the soil surface</tissue>
    </source>
</reference>
<organism evidence="1">
    <name type="scientific">Arundo donax</name>
    <name type="common">Giant reed</name>
    <name type="synonym">Donax arundinaceus</name>
    <dbReference type="NCBI Taxonomy" id="35708"/>
    <lineage>
        <taxon>Eukaryota</taxon>
        <taxon>Viridiplantae</taxon>
        <taxon>Streptophyta</taxon>
        <taxon>Embryophyta</taxon>
        <taxon>Tracheophyta</taxon>
        <taxon>Spermatophyta</taxon>
        <taxon>Magnoliopsida</taxon>
        <taxon>Liliopsida</taxon>
        <taxon>Poales</taxon>
        <taxon>Poaceae</taxon>
        <taxon>PACMAD clade</taxon>
        <taxon>Arundinoideae</taxon>
        <taxon>Arundineae</taxon>
        <taxon>Arundo</taxon>
    </lineage>
</organism>
<sequence length="51" mass="5757">MTFVIQLRYTRRPVLQATVCTSYGFGSKGSEPSVSARRETYSCLILPLPFK</sequence>
<dbReference type="EMBL" id="GBRH01198171">
    <property type="protein sequence ID" value="JAD99724.1"/>
    <property type="molecule type" value="Transcribed_RNA"/>
</dbReference>
<dbReference type="AlphaFoldDB" id="A0A0A9EG54"/>
<protein>
    <submittedName>
        <fullName evidence="1">Uncharacterized protein</fullName>
    </submittedName>
</protein>
<proteinExistence type="predicted"/>
<name>A0A0A9EG54_ARUDO</name>